<keyword evidence="2" id="KW-1185">Reference proteome</keyword>
<name>A0A165UU07_9AGAM</name>
<gene>
    <name evidence="1" type="ORF">NEOLEDRAFT_770410</name>
</gene>
<dbReference type="STRING" id="1314782.A0A165UU07"/>
<dbReference type="EMBL" id="KV425556">
    <property type="protein sequence ID" value="KZT28702.1"/>
    <property type="molecule type" value="Genomic_DNA"/>
</dbReference>
<sequence length="81" mass="9554">MFHQMHCLQMIRRTLTSGNIGTHDTLFELLAINDVDWIREQECKDWEQLYEWTLHSSAHYARSCSVTCGRTLILWVLVLST</sequence>
<dbReference type="AlphaFoldDB" id="A0A165UU07"/>
<organism evidence="1 2">
    <name type="scientific">Neolentinus lepideus HHB14362 ss-1</name>
    <dbReference type="NCBI Taxonomy" id="1314782"/>
    <lineage>
        <taxon>Eukaryota</taxon>
        <taxon>Fungi</taxon>
        <taxon>Dikarya</taxon>
        <taxon>Basidiomycota</taxon>
        <taxon>Agaricomycotina</taxon>
        <taxon>Agaricomycetes</taxon>
        <taxon>Gloeophyllales</taxon>
        <taxon>Gloeophyllaceae</taxon>
        <taxon>Neolentinus</taxon>
    </lineage>
</organism>
<dbReference type="InParanoid" id="A0A165UU07"/>
<dbReference type="Proteomes" id="UP000076761">
    <property type="component" value="Unassembled WGS sequence"/>
</dbReference>
<protein>
    <submittedName>
        <fullName evidence="1">Uncharacterized protein</fullName>
    </submittedName>
</protein>
<evidence type="ECO:0000313" key="1">
    <source>
        <dbReference type="EMBL" id="KZT28702.1"/>
    </source>
</evidence>
<accession>A0A165UU07</accession>
<proteinExistence type="predicted"/>
<evidence type="ECO:0000313" key="2">
    <source>
        <dbReference type="Proteomes" id="UP000076761"/>
    </source>
</evidence>
<reference evidence="1 2" key="1">
    <citation type="journal article" date="2016" name="Mol. Biol. Evol.">
        <title>Comparative Genomics of Early-Diverging Mushroom-Forming Fungi Provides Insights into the Origins of Lignocellulose Decay Capabilities.</title>
        <authorList>
            <person name="Nagy L.G."/>
            <person name="Riley R."/>
            <person name="Tritt A."/>
            <person name="Adam C."/>
            <person name="Daum C."/>
            <person name="Floudas D."/>
            <person name="Sun H."/>
            <person name="Yadav J.S."/>
            <person name="Pangilinan J."/>
            <person name="Larsson K.H."/>
            <person name="Matsuura K."/>
            <person name="Barry K."/>
            <person name="Labutti K."/>
            <person name="Kuo R."/>
            <person name="Ohm R.A."/>
            <person name="Bhattacharya S.S."/>
            <person name="Shirouzu T."/>
            <person name="Yoshinaga Y."/>
            <person name="Martin F.M."/>
            <person name="Grigoriev I.V."/>
            <person name="Hibbett D.S."/>
        </authorList>
    </citation>
    <scope>NUCLEOTIDE SEQUENCE [LARGE SCALE GENOMIC DNA]</scope>
    <source>
        <strain evidence="1 2">HHB14362 ss-1</strain>
    </source>
</reference>
<dbReference type="OrthoDB" id="3687641at2759"/>